<keyword evidence="5" id="KW-0067">ATP-binding</keyword>
<dbReference type="InterPro" id="IPR031475">
    <property type="entry name" value="NBD_C"/>
</dbReference>
<dbReference type="SUPFAM" id="SSF142764">
    <property type="entry name" value="YgbK-like"/>
    <property type="match status" value="1"/>
</dbReference>
<keyword evidence="4" id="KW-0418">Kinase</keyword>
<proteinExistence type="inferred from homology"/>
<evidence type="ECO:0000256" key="4">
    <source>
        <dbReference type="ARBA" id="ARBA00022777"/>
    </source>
</evidence>
<dbReference type="Pfam" id="PF07005">
    <property type="entry name" value="SBD_N"/>
    <property type="match status" value="1"/>
</dbReference>
<dbReference type="Gene3D" id="3.40.980.20">
    <property type="entry name" value="Four-carbon acid sugar kinase, nucleotide binding domain"/>
    <property type="match status" value="1"/>
</dbReference>
<evidence type="ECO:0000259" key="7">
    <source>
        <dbReference type="Pfam" id="PF07005"/>
    </source>
</evidence>
<evidence type="ECO:0000259" key="8">
    <source>
        <dbReference type="Pfam" id="PF17042"/>
    </source>
</evidence>
<evidence type="ECO:0000256" key="2">
    <source>
        <dbReference type="ARBA" id="ARBA00022679"/>
    </source>
</evidence>
<evidence type="ECO:0000313" key="9">
    <source>
        <dbReference type="EMBL" id="CAB4758602.1"/>
    </source>
</evidence>
<name>A0A6J6UFP7_9ZZZZ</name>
<sequence length="411" mass="43719">MRLAIIADDLTGAVDSAAAYRAFNPGANCLVIPWSIEPVQRWDQVLADYAPDLLCISTDSRNINATTAANRVSLATGWALINGFRLMKKVDSLMRGNLTSELDAFMSEATTAGCSFLFAPALPNQGRVTAGGHQYHGSQLITESEASADPLAPALDSELKSFISGERPIHQLELEQVRDPSLAEHLQRLSTRGAVVIADAATDDDMVRLRRAALNLPQVALIGSSGILTDIPTLPQVTAPMIFANLLIITASRRKEVKGQLRHFAEHVESSRSIWVDPDDLPAATTICESIRTAFADGSSCLVAIESSTILDPDLQQRRLQAAEIVNLLANCLQAVCANQNVPLLAVILGGDLAQAFCATAAIEALSVQESSLKGGAASKVLGLEGFQDVSILMRSGGFGDADALSYLAEK</sequence>
<keyword evidence="3" id="KW-0547">Nucleotide-binding</keyword>
<evidence type="ECO:0000256" key="5">
    <source>
        <dbReference type="ARBA" id="ARBA00022840"/>
    </source>
</evidence>
<reference evidence="9" key="1">
    <citation type="submission" date="2020-05" db="EMBL/GenBank/DDBJ databases">
        <authorList>
            <person name="Chiriac C."/>
            <person name="Salcher M."/>
            <person name="Ghai R."/>
            <person name="Kavagutti S V."/>
        </authorList>
    </citation>
    <scope>NUCLEOTIDE SEQUENCE</scope>
</reference>
<feature type="domain" description="Four-carbon acid sugar kinase nucleotide binding" evidence="8">
    <location>
        <begin position="247"/>
        <end position="405"/>
    </location>
</feature>
<keyword evidence="2" id="KW-0808">Transferase</keyword>
<protein>
    <submittedName>
        <fullName evidence="9">Unannotated protein</fullName>
    </submittedName>
</protein>
<accession>A0A6J6UFP7</accession>
<dbReference type="Pfam" id="PF17042">
    <property type="entry name" value="NBD_C"/>
    <property type="match status" value="1"/>
</dbReference>
<evidence type="ECO:0000256" key="6">
    <source>
        <dbReference type="ARBA" id="ARBA00023277"/>
    </source>
</evidence>
<dbReference type="InterPro" id="IPR042213">
    <property type="entry name" value="NBD_C_sf"/>
</dbReference>
<dbReference type="InterPro" id="IPR010737">
    <property type="entry name" value="4-carb_acid_sugar_kinase_N"/>
</dbReference>
<keyword evidence="6" id="KW-0119">Carbohydrate metabolism</keyword>
<feature type="domain" description="Four-carbon acid sugar kinase N-terminal" evidence="7">
    <location>
        <begin position="3"/>
        <end position="229"/>
    </location>
</feature>
<dbReference type="GO" id="GO:0016301">
    <property type="term" value="F:kinase activity"/>
    <property type="evidence" value="ECO:0007669"/>
    <property type="project" value="UniProtKB-KW"/>
</dbReference>
<evidence type="ECO:0000256" key="3">
    <source>
        <dbReference type="ARBA" id="ARBA00022741"/>
    </source>
</evidence>
<organism evidence="9">
    <name type="scientific">freshwater metagenome</name>
    <dbReference type="NCBI Taxonomy" id="449393"/>
    <lineage>
        <taxon>unclassified sequences</taxon>
        <taxon>metagenomes</taxon>
        <taxon>ecological metagenomes</taxon>
    </lineage>
</organism>
<dbReference type="InterPro" id="IPR037051">
    <property type="entry name" value="4-carb_acid_sugar_kinase_N_sf"/>
</dbReference>
<evidence type="ECO:0000256" key="1">
    <source>
        <dbReference type="ARBA" id="ARBA00005715"/>
    </source>
</evidence>
<dbReference type="AlphaFoldDB" id="A0A6J6UFP7"/>
<dbReference type="Gene3D" id="3.40.50.10840">
    <property type="entry name" value="Putative sugar-binding, N-terminal domain"/>
    <property type="match status" value="1"/>
</dbReference>
<dbReference type="EMBL" id="CAEZZA010000208">
    <property type="protein sequence ID" value="CAB4758602.1"/>
    <property type="molecule type" value="Genomic_DNA"/>
</dbReference>
<gene>
    <name evidence="9" type="ORF">UFOPK2809_01292</name>
</gene>
<dbReference type="GO" id="GO:0005524">
    <property type="term" value="F:ATP binding"/>
    <property type="evidence" value="ECO:0007669"/>
    <property type="project" value="UniProtKB-KW"/>
</dbReference>
<comment type="similarity">
    <text evidence="1">Belongs to the four-carbon acid sugar kinase family.</text>
</comment>